<gene>
    <name evidence="2" type="ORF">EV138_2659</name>
</gene>
<sequence length="369" mass="39656">MARTYPSHPRRIPRSLEELIEAARDAAVKVSGADHSNWSGQLQNARHIRGLRVVGEATWGQGLRLDYAYVMAPLRQMYAEPGAQHDAQTLLKYRRALETLFHEHVHLLSSHGTNHTEAEPYMRQPFVQALEEGVTEAYAFTKLDDFIDELGIERIAPGIKGVEDTPTYDAFTPGAMELTKLADRVSEAVPGVDGAEVLRQLAILNPRDKWGHVTRITWDASGLTDLVPPDQRSEAERRVGRAMWNAYAEQTTHDSLSPSTQRAASRGVATLAFLAGQTEIRTIRHEIETTGRLAAPDTPAGPASAQAGAAPAGQAAPSAEAKGIPADAAKAMELTQAGAAPASAVTGESAVQGVPRSGAATSKPTLERD</sequence>
<dbReference type="AlphaFoldDB" id="A0A4R7TAR9"/>
<feature type="region of interest" description="Disordered" evidence="1">
    <location>
        <begin position="293"/>
        <end position="369"/>
    </location>
</feature>
<dbReference type="RefSeq" id="WP_133979057.1">
    <property type="nucleotide sequence ID" value="NZ_SOCE01000001.1"/>
</dbReference>
<accession>A0A4R7TAR9</accession>
<evidence type="ECO:0000313" key="2">
    <source>
        <dbReference type="EMBL" id="TDU89104.1"/>
    </source>
</evidence>
<dbReference type="OrthoDB" id="3812884at2"/>
<protein>
    <submittedName>
        <fullName evidence="2">Uncharacterized protein</fullName>
    </submittedName>
</protein>
<name>A0A4R7TAR9_9ACTN</name>
<dbReference type="Proteomes" id="UP000295151">
    <property type="component" value="Unassembled WGS sequence"/>
</dbReference>
<proteinExistence type="predicted"/>
<organism evidence="2 3">
    <name type="scientific">Kribbella voronezhensis</name>
    <dbReference type="NCBI Taxonomy" id="2512212"/>
    <lineage>
        <taxon>Bacteria</taxon>
        <taxon>Bacillati</taxon>
        <taxon>Actinomycetota</taxon>
        <taxon>Actinomycetes</taxon>
        <taxon>Propionibacteriales</taxon>
        <taxon>Kribbellaceae</taxon>
        <taxon>Kribbella</taxon>
    </lineage>
</organism>
<evidence type="ECO:0000313" key="3">
    <source>
        <dbReference type="Proteomes" id="UP000295151"/>
    </source>
</evidence>
<feature type="compositionally biased region" description="Low complexity" evidence="1">
    <location>
        <begin position="300"/>
        <end position="319"/>
    </location>
</feature>
<dbReference type="EMBL" id="SOCE01000001">
    <property type="protein sequence ID" value="TDU89104.1"/>
    <property type="molecule type" value="Genomic_DNA"/>
</dbReference>
<feature type="compositionally biased region" description="Polar residues" evidence="1">
    <location>
        <begin position="359"/>
        <end position="369"/>
    </location>
</feature>
<keyword evidence="3" id="KW-1185">Reference proteome</keyword>
<reference evidence="2 3" key="1">
    <citation type="submission" date="2019-03" db="EMBL/GenBank/DDBJ databases">
        <title>Genomic Encyclopedia of Type Strains, Phase III (KMG-III): the genomes of soil and plant-associated and newly described type strains.</title>
        <authorList>
            <person name="Whitman W."/>
        </authorList>
    </citation>
    <scope>NUCLEOTIDE SEQUENCE [LARGE SCALE GENOMIC DNA]</scope>
    <source>
        <strain evidence="2 3">VKM Ac-2575</strain>
    </source>
</reference>
<comment type="caution">
    <text evidence="2">The sequence shown here is derived from an EMBL/GenBank/DDBJ whole genome shotgun (WGS) entry which is preliminary data.</text>
</comment>
<evidence type="ECO:0000256" key="1">
    <source>
        <dbReference type="SAM" id="MobiDB-lite"/>
    </source>
</evidence>